<organism evidence="2 3">
    <name type="scientific">Ophiophagus hannah</name>
    <name type="common">King cobra</name>
    <name type="synonym">Naja hannah</name>
    <dbReference type="NCBI Taxonomy" id="8665"/>
    <lineage>
        <taxon>Eukaryota</taxon>
        <taxon>Metazoa</taxon>
        <taxon>Chordata</taxon>
        <taxon>Craniata</taxon>
        <taxon>Vertebrata</taxon>
        <taxon>Euteleostomi</taxon>
        <taxon>Lepidosauria</taxon>
        <taxon>Squamata</taxon>
        <taxon>Bifurcata</taxon>
        <taxon>Unidentata</taxon>
        <taxon>Episquamata</taxon>
        <taxon>Toxicofera</taxon>
        <taxon>Serpentes</taxon>
        <taxon>Colubroidea</taxon>
        <taxon>Elapidae</taxon>
        <taxon>Elapinae</taxon>
        <taxon>Ophiophagus</taxon>
    </lineage>
</organism>
<feature type="transmembrane region" description="Helical" evidence="1">
    <location>
        <begin position="88"/>
        <end position="106"/>
    </location>
</feature>
<accession>V8P8W9</accession>
<dbReference type="AlphaFoldDB" id="V8P8W9"/>
<keyword evidence="1" id="KW-0472">Membrane</keyword>
<keyword evidence="1" id="KW-0812">Transmembrane</keyword>
<evidence type="ECO:0000313" key="3">
    <source>
        <dbReference type="Proteomes" id="UP000018936"/>
    </source>
</evidence>
<keyword evidence="3" id="KW-1185">Reference proteome</keyword>
<gene>
    <name evidence="2" type="ORF">L345_03216</name>
</gene>
<sequence>MQDTYYISEIYRLDGDRNIFTCWTGKFQRRQKYHREKKQLWEKFIGASIDQQLFILIFKIHKNTTLKPVFHKLQQNDTKLVNDYKKGVWFFIYDVCFIILPVVNFWETVYDDESGK</sequence>
<evidence type="ECO:0000313" key="2">
    <source>
        <dbReference type="EMBL" id="ETE70979.1"/>
    </source>
</evidence>
<reference evidence="2 3" key="1">
    <citation type="journal article" date="2013" name="Proc. Natl. Acad. Sci. U.S.A.">
        <title>The king cobra genome reveals dynamic gene evolution and adaptation in the snake venom system.</title>
        <authorList>
            <person name="Vonk F.J."/>
            <person name="Casewell N.R."/>
            <person name="Henkel C.V."/>
            <person name="Heimberg A.M."/>
            <person name="Jansen H.J."/>
            <person name="McCleary R.J."/>
            <person name="Kerkkamp H.M."/>
            <person name="Vos R.A."/>
            <person name="Guerreiro I."/>
            <person name="Calvete J.J."/>
            <person name="Wuster W."/>
            <person name="Woods A.E."/>
            <person name="Logan J.M."/>
            <person name="Harrison R.A."/>
            <person name="Castoe T.A."/>
            <person name="de Koning A.P."/>
            <person name="Pollock D.D."/>
            <person name="Yandell M."/>
            <person name="Calderon D."/>
            <person name="Renjifo C."/>
            <person name="Currier R.B."/>
            <person name="Salgado D."/>
            <person name="Pla D."/>
            <person name="Sanz L."/>
            <person name="Hyder A.S."/>
            <person name="Ribeiro J.M."/>
            <person name="Arntzen J.W."/>
            <person name="van den Thillart G.E."/>
            <person name="Boetzer M."/>
            <person name="Pirovano W."/>
            <person name="Dirks R.P."/>
            <person name="Spaink H.P."/>
            <person name="Duboule D."/>
            <person name="McGlinn E."/>
            <person name="Kini R.M."/>
            <person name="Richardson M.K."/>
        </authorList>
    </citation>
    <scope>NUCLEOTIDE SEQUENCE</scope>
    <source>
        <tissue evidence="2">Blood</tissue>
    </source>
</reference>
<comment type="caution">
    <text evidence="2">The sequence shown here is derived from an EMBL/GenBank/DDBJ whole genome shotgun (WGS) entry which is preliminary data.</text>
</comment>
<proteinExistence type="predicted"/>
<name>V8P8W9_OPHHA</name>
<dbReference type="EMBL" id="AZIM01000453">
    <property type="protein sequence ID" value="ETE70979.1"/>
    <property type="molecule type" value="Genomic_DNA"/>
</dbReference>
<dbReference type="Proteomes" id="UP000018936">
    <property type="component" value="Unassembled WGS sequence"/>
</dbReference>
<keyword evidence="1" id="KW-1133">Transmembrane helix</keyword>
<evidence type="ECO:0000256" key="1">
    <source>
        <dbReference type="SAM" id="Phobius"/>
    </source>
</evidence>
<protein>
    <submittedName>
        <fullName evidence="2">Uncharacterized protein</fullName>
    </submittedName>
</protein>
<feature type="non-terminal residue" evidence="2">
    <location>
        <position position="116"/>
    </location>
</feature>
<feature type="non-terminal residue" evidence="2">
    <location>
        <position position="1"/>
    </location>
</feature>